<comment type="caution">
    <text evidence="1">The sequence shown here is derived from an EMBL/GenBank/DDBJ whole genome shotgun (WGS) entry which is preliminary data.</text>
</comment>
<name>A0ACA9SR16_9GLOM</name>
<gene>
    <name evidence="1" type="ORF">RPERSI_LOCUS32879</name>
</gene>
<keyword evidence="2" id="KW-1185">Reference proteome</keyword>
<sequence>IIPDNQASNGFKCIYKKFQNHPKPSQRKLCGEELLKKILTVKGYIW</sequence>
<protein>
    <submittedName>
        <fullName evidence="1">13962_t:CDS:1</fullName>
    </submittedName>
</protein>
<feature type="non-terminal residue" evidence="1">
    <location>
        <position position="1"/>
    </location>
</feature>
<evidence type="ECO:0000313" key="2">
    <source>
        <dbReference type="Proteomes" id="UP000789920"/>
    </source>
</evidence>
<proteinExistence type="predicted"/>
<dbReference type="Proteomes" id="UP000789920">
    <property type="component" value="Unassembled WGS sequence"/>
</dbReference>
<organism evidence="1 2">
    <name type="scientific">Racocetra persica</name>
    <dbReference type="NCBI Taxonomy" id="160502"/>
    <lineage>
        <taxon>Eukaryota</taxon>
        <taxon>Fungi</taxon>
        <taxon>Fungi incertae sedis</taxon>
        <taxon>Mucoromycota</taxon>
        <taxon>Glomeromycotina</taxon>
        <taxon>Glomeromycetes</taxon>
        <taxon>Diversisporales</taxon>
        <taxon>Gigasporaceae</taxon>
        <taxon>Racocetra</taxon>
    </lineage>
</organism>
<evidence type="ECO:0000313" key="1">
    <source>
        <dbReference type="EMBL" id="CAG8843695.1"/>
    </source>
</evidence>
<dbReference type="EMBL" id="CAJVQC010139468">
    <property type="protein sequence ID" value="CAG8843695.1"/>
    <property type="molecule type" value="Genomic_DNA"/>
</dbReference>
<reference evidence="1" key="1">
    <citation type="submission" date="2021-06" db="EMBL/GenBank/DDBJ databases">
        <authorList>
            <person name="Kallberg Y."/>
            <person name="Tangrot J."/>
            <person name="Rosling A."/>
        </authorList>
    </citation>
    <scope>NUCLEOTIDE SEQUENCE</scope>
    <source>
        <strain evidence="1">MA461A</strain>
    </source>
</reference>
<accession>A0ACA9SR16</accession>